<name>A0A8C4M566_EQUAS</name>
<reference evidence="2" key="1">
    <citation type="submission" date="2023-03" db="UniProtKB">
        <authorList>
            <consortium name="Ensembl"/>
        </authorList>
    </citation>
    <scope>IDENTIFICATION</scope>
</reference>
<dbReference type="Ensembl" id="ENSEAST00005021863.1">
    <property type="protein sequence ID" value="ENSEASP00005020137.1"/>
    <property type="gene ID" value="ENSEASG00005013889.1"/>
</dbReference>
<dbReference type="Ensembl" id="ENSEAST00005017385.1">
    <property type="protein sequence ID" value="ENSEASP00005015993.1"/>
    <property type="gene ID" value="ENSEASG00005011107.1"/>
</dbReference>
<sequence>MDLCCLSKYENNPLWPELPVPCCNFMACAVTGHRMAASPLHSHWTHAPPEWFWFFRWFVFVLFLLLFQSVDSLQCRKALTCQLI</sequence>
<protein>
    <submittedName>
        <fullName evidence="2">Uncharacterized protein</fullName>
    </submittedName>
</protein>
<dbReference type="AlphaFoldDB" id="A0A8C4M566"/>
<evidence type="ECO:0000313" key="2">
    <source>
        <dbReference type="Ensembl" id="ENSEASP00005020137.1"/>
    </source>
</evidence>
<keyword evidence="1" id="KW-0472">Membrane</keyword>
<accession>A0A8C4M566</accession>
<proteinExistence type="predicted"/>
<organism evidence="2">
    <name type="scientific">Equus asinus asinus</name>
    <dbReference type="NCBI Taxonomy" id="83772"/>
    <lineage>
        <taxon>Eukaryota</taxon>
        <taxon>Metazoa</taxon>
        <taxon>Chordata</taxon>
        <taxon>Craniata</taxon>
        <taxon>Vertebrata</taxon>
        <taxon>Euteleostomi</taxon>
        <taxon>Mammalia</taxon>
        <taxon>Eutheria</taxon>
        <taxon>Laurasiatheria</taxon>
        <taxon>Perissodactyla</taxon>
        <taxon>Equidae</taxon>
        <taxon>Equus</taxon>
    </lineage>
</organism>
<keyword evidence="1" id="KW-0812">Transmembrane</keyword>
<keyword evidence="1" id="KW-1133">Transmembrane helix</keyword>
<feature type="transmembrane region" description="Helical" evidence="1">
    <location>
        <begin position="51"/>
        <end position="67"/>
    </location>
</feature>
<evidence type="ECO:0000256" key="1">
    <source>
        <dbReference type="SAM" id="Phobius"/>
    </source>
</evidence>